<dbReference type="Gramene" id="OE9A060297T1">
    <property type="protein sequence ID" value="OE9A060297C1"/>
    <property type="gene ID" value="OE9A060297"/>
</dbReference>
<dbReference type="InterPro" id="IPR040693">
    <property type="entry name" value="UGGT_TRXL_1"/>
</dbReference>
<dbReference type="AlphaFoldDB" id="A0A8S0RB55"/>
<feature type="chain" id="PRO_5035818378" evidence="1">
    <location>
        <begin position="29"/>
        <end position="119"/>
    </location>
</feature>
<keyword evidence="1" id="KW-0732">Signal</keyword>
<dbReference type="Proteomes" id="UP000594638">
    <property type="component" value="Unassembled WGS sequence"/>
</dbReference>
<accession>A0A8S0RB55</accession>
<dbReference type="EMBL" id="CACTIH010002359">
    <property type="protein sequence ID" value="CAA2976099.1"/>
    <property type="molecule type" value="Genomic_DNA"/>
</dbReference>
<dbReference type="GO" id="GO:0005783">
    <property type="term" value="C:endoplasmic reticulum"/>
    <property type="evidence" value="ECO:0007669"/>
    <property type="project" value="TreeGrafter"/>
</dbReference>
<sequence>MRTPFRSRFCLLILVLLCICSCSHSVSAENRRPKNVQVVLKAKWFGTPVLLEAGELLSEEWKDHFWDFIESWHHSMNENTDSNTAKDCLRKIAKYGKSLLSNTLASVFEFSLFGLHLRD</sequence>
<proteinExistence type="predicted"/>
<evidence type="ECO:0000256" key="1">
    <source>
        <dbReference type="SAM" id="SignalP"/>
    </source>
</evidence>
<evidence type="ECO:0000313" key="3">
    <source>
        <dbReference type="EMBL" id="CAA2976099.1"/>
    </source>
</evidence>
<feature type="signal peptide" evidence="1">
    <location>
        <begin position="1"/>
        <end position="28"/>
    </location>
</feature>
<feature type="domain" description="UGGT thioredoxin-like" evidence="2">
    <location>
        <begin position="47"/>
        <end position="112"/>
    </location>
</feature>
<dbReference type="GO" id="GO:0051082">
    <property type="term" value="F:unfolded protein binding"/>
    <property type="evidence" value="ECO:0007669"/>
    <property type="project" value="TreeGrafter"/>
</dbReference>
<dbReference type="PANTHER" id="PTHR11226:SF0">
    <property type="entry name" value="UDP-GLUCOSE:GLYCOPROTEIN GLUCOSYLTRANSFERASE"/>
    <property type="match status" value="1"/>
</dbReference>
<gene>
    <name evidence="3" type="ORF">OLEA9_A060297</name>
</gene>
<protein>
    <submittedName>
        <fullName evidence="3">UDP-glucose:glycoprotein glucosyltransferase</fullName>
    </submittedName>
</protein>
<evidence type="ECO:0000259" key="2">
    <source>
        <dbReference type="Pfam" id="PF18400"/>
    </source>
</evidence>
<dbReference type="GO" id="GO:0036503">
    <property type="term" value="P:ERAD pathway"/>
    <property type="evidence" value="ECO:0007669"/>
    <property type="project" value="TreeGrafter"/>
</dbReference>
<dbReference type="OrthoDB" id="27683at2759"/>
<dbReference type="Pfam" id="PF18400">
    <property type="entry name" value="Thioredoxin_12"/>
    <property type="match status" value="1"/>
</dbReference>
<organism evidence="3 4">
    <name type="scientific">Olea europaea subsp. europaea</name>
    <dbReference type="NCBI Taxonomy" id="158383"/>
    <lineage>
        <taxon>Eukaryota</taxon>
        <taxon>Viridiplantae</taxon>
        <taxon>Streptophyta</taxon>
        <taxon>Embryophyta</taxon>
        <taxon>Tracheophyta</taxon>
        <taxon>Spermatophyta</taxon>
        <taxon>Magnoliopsida</taxon>
        <taxon>eudicotyledons</taxon>
        <taxon>Gunneridae</taxon>
        <taxon>Pentapetalae</taxon>
        <taxon>asterids</taxon>
        <taxon>lamiids</taxon>
        <taxon>Lamiales</taxon>
        <taxon>Oleaceae</taxon>
        <taxon>Oleeae</taxon>
        <taxon>Olea</taxon>
    </lineage>
</organism>
<keyword evidence="4" id="KW-1185">Reference proteome</keyword>
<reference evidence="3 4" key="1">
    <citation type="submission" date="2019-12" db="EMBL/GenBank/DDBJ databases">
        <authorList>
            <person name="Alioto T."/>
            <person name="Alioto T."/>
            <person name="Gomez Garrido J."/>
        </authorList>
    </citation>
    <scope>NUCLEOTIDE SEQUENCE [LARGE SCALE GENOMIC DNA]</scope>
</reference>
<dbReference type="PANTHER" id="PTHR11226">
    <property type="entry name" value="UDP-GLUCOSE GLYCOPROTEIN:GLUCOSYLTRANSFERASE"/>
    <property type="match status" value="1"/>
</dbReference>
<name>A0A8S0RB55_OLEEU</name>
<evidence type="ECO:0000313" key="4">
    <source>
        <dbReference type="Proteomes" id="UP000594638"/>
    </source>
</evidence>
<comment type="caution">
    <text evidence="3">The sequence shown here is derived from an EMBL/GenBank/DDBJ whole genome shotgun (WGS) entry which is preliminary data.</text>
</comment>
<dbReference type="GO" id="GO:0003980">
    <property type="term" value="F:UDP-glucose:glycoprotein glucosyltransferase activity"/>
    <property type="evidence" value="ECO:0007669"/>
    <property type="project" value="InterPro"/>
</dbReference>
<dbReference type="GO" id="GO:0018279">
    <property type="term" value="P:protein N-linked glycosylation via asparagine"/>
    <property type="evidence" value="ECO:0007669"/>
    <property type="project" value="TreeGrafter"/>
</dbReference>
<dbReference type="InterPro" id="IPR009448">
    <property type="entry name" value="UDP-g_GGtrans"/>
</dbReference>